<dbReference type="RefSeq" id="WP_109838459.1">
    <property type="nucleotide sequence ID" value="NZ_QGKM01000045.1"/>
</dbReference>
<dbReference type="AlphaFoldDB" id="A0A317CA69"/>
<dbReference type="Gene3D" id="3.40.190.10">
    <property type="entry name" value="Periplasmic binding protein-like II"/>
    <property type="match status" value="1"/>
</dbReference>
<gene>
    <name evidence="1" type="ORF">DKW60_14920</name>
</gene>
<reference evidence="1 2" key="1">
    <citation type="submission" date="2018-05" db="EMBL/GenBank/DDBJ databases">
        <title>Leucothrix arctica sp. nov., isolated from Arctic seawater.</title>
        <authorList>
            <person name="Choi A."/>
            <person name="Baek K."/>
        </authorList>
    </citation>
    <scope>NUCLEOTIDE SEQUENCE [LARGE SCALE GENOMIC DNA]</scope>
    <source>
        <strain evidence="1 2">JCM 18388</strain>
    </source>
</reference>
<proteinExistence type="predicted"/>
<name>A0A317CA69_9GAMM</name>
<comment type="caution">
    <text evidence="1">The sequence shown here is derived from an EMBL/GenBank/DDBJ whole genome shotgun (WGS) entry which is preliminary data.</text>
</comment>
<dbReference type="PANTHER" id="PTHR35841">
    <property type="entry name" value="PHOSPHONATES-BINDING PERIPLASMIC PROTEIN"/>
    <property type="match status" value="1"/>
</dbReference>
<dbReference type="SUPFAM" id="SSF53850">
    <property type="entry name" value="Periplasmic binding protein-like II"/>
    <property type="match status" value="1"/>
</dbReference>
<evidence type="ECO:0000313" key="2">
    <source>
        <dbReference type="Proteomes" id="UP000245539"/>
    </source>
</evidence>
<organism evidence="1 2">
    <name type="scientific">Leucothrix pacifica</name>
    <dbReference type="NCBI Taxonomy" id="1247513"/>
    <lineage>
        <taxon>Bacteria</taxon>
        <taxon>Pseudomonadati</taxon>
        <taxon>Pseudomonadota</taxon>
        <taxon>Gammaproteobacteria</taxon>
        <taxon>Thiotrichales</taxon>
        <taxon>Thiotrichaceae</taxon>
        <taxon>Leucothrix</taxon>
    </lineage>
</organism>
<dbReference type="EMBL" id="QGKM01000045">
    <property type="protein sequence ID" value="PWQ95504.1"/>
    <property type="molecule type" value="Genomic_DNA"/>
</dbReference>
<dbReference type="Pfam" id="PF12974">
    <property type="entry name" value="Phosphonate-bd"/>
    <property type="match status" value="1"/>
</dbReference>
<evidence type="ECO:0008006" key="3">
    <source>
        <dbReference type="Google" id="ProtNLM"/>
    </source>
</evidence>
<accession>A0A317CA69</accession>
<sequence>MSKQASLPMYDFPEVRAATDAWWAGVHKHMQRAGVSDAPADLLHDLPVKSLWQHKELFLSQCCGFDVVYGFKHSLDVLLITDWAVEGCHDGYYSSWIVVHEDSPYQHISELYNSEAVINGRESHSGMQGLLAMIQPFSKDGFFFRKITESGTHADSLVAIQGKAADIAAIDCVTYQLLKTHRPSAIHGTKIIGQTDAAPAHPYVTSCNTPKDTQHRMRDALDAAFNDASLDSARETMLLKQGIFDRQNDYQKIADEFSYDPRLLDVISTQ</sequence>
<evidence type="ECO:0000313" key="1">
    <source>
        <dbReference type="EMBL" id="PWQ95504.1"/>
    </source>
</evidence>
<dbReference type="Proteomes" id="UP000245539">
    <property type="component" value="Unassembled WGS sequence"/>
</dbReference>
<keyword evidence="2" id="KW-1185">Reference proteome</keyword>
<dbReference type="PANTHER" id="PTHR35841:SF1">
    <property type="entry name" value="PHOSPHONATES-BINDING PERIPLASMIC PROTEIN"/>
    <property type="match status" value="1"/>
</dbReference>
<dbReference type="OrthoDB" id="5599602at2"/>
<protein>
    <recommendedName>
        <fullName evidence="3">Phosphate ABC transporter substrate-binding protein</fullName>
    </recommendedName>
</protein>